<keyword evidence="8" id="KW-0274">FAD</keyword>
<dbReference type="Pfam" id="PF00620">
    <property type="entry name" value="RhoGAP"/>
    <property type="match status" value="1"/>
</dbReference>
<feature type="compositionally biased region" description="Low complexity" evidence="15">
    <location>
        <begin position="742"/>
        <end position="764"/>
    </location>
</feature>
<comment type="subunit">
    <text evidence="4">Monomer.</text>
</comment>
<comment type="similarity">
    <text evidence="3">Belongs to the GMC oxidoreductase family.</text>
</comment>
<evidence type="ECO:0000256" key="14">
    <source>
        <dbReference type="ARBA" id="ARBA00034059"/>
    </source>
</evidence>
<evidence type="ECO:0000256" key="8">
    <source>
        <dbReference type="ARBA" id="ARBA00022827"/>
    </source>
</evidence>
<name>A0A8H4VKU9_9AGAR</name>
<dbReference type="Gene3D" id="3.30.560.10">
    <property type="entry name" value="Glucose Oxidase, domain 3"/>
    <property type="match status" value="1"/>
</dbReference>
<proteinExistence type="inferred from homology"/>
<keyword evidence="18" id="KW-1185">Reference proteome</keyword>
<evidence type="ECO:0000256" key="2">
    <source>
        <dbReference type="ARBA" id="ARBA00004613"/>
    </source>
</evidence>
<dbReference type="SMART" id="SM00324">
    <property type="entry name" value="RhoGAP"/>
    <property type="match status" value="1"/>
</dbReference>
<dbReference type="SUPFAM" id="SSF54373">
    <property type="entry name" value="FAD-linked reductases, C-terminal domain"/>
    <property type="match status" value="1"/>
</dbReference>
<dbReference type="Gene3D" id="3.50.50.60">
    <property type="entry name" value="FAD/NAD(P)-binding domain"/>
    <property type="match status" value="1"/>
</dbReference>
<feature type="region of interest" description="Disordered" evidence="15">
    <location>
        <begin position="708"/>
        <end position="766"/>
    </location>
</feature>
<feature type="compositionally biased region" description="Gly residues" evidence="15">
    <location>
        <begin position="1030"/>
        <end position="1052"/>
    </location>
</feature>
<dbReference type="EC" id="1.1.99.29" evidence="5"/>
<feature type="compositionally biased region" description="Polar residues" evidence="15">
    <location>
        <begin position="1080"/>
        <end position="1102"/>
    </location>
</feature>
<dbReference type="GO" id="GO:0007165">
    <property type="term" value="P:signal transduction"/>
    <property type="evidence" value="ECO:0007669"/>
    <property type="project" value="InterPro"/>
</dbReference>
<organism evidence="17 18">
    <name type="scientific">Agrocybe pediades</name>
    <dbReference type="NCBI Taxonomy" id="84607"/>
    <lineage>
        <taxon>Eukaryota</taxon>
        <taxon>Fungi</taxon>
        <taxon>Dikarya</taxon>
        <taxon>Basidiomycota</taxon>
        <taxon>Agaricomycotina</taxon>
        <taxon>Agaricomycetes</taxon>
        <taxon>Agaricomycetidae</taxon>
        <taxon>Agaricales</taxon>
        <taxon>Agaricineae</taxon>
        <taxon>Strophariaceae</taxon>
        <taxon>Agrocybe</taxon>
    </lineage>
</organism>
<gene>
    <name evidence="17" type="ORF">D9613_007936</name>
</gene>
<dbReference type="InterPro" id="IPR012132">
    <property type="entry name" value="GMC_OxRdtase"/>
</dbReference>
<feature type="compositionally biased region" description="Basic and acidic residues" evidence="15">
    <location>
        <begin position="1105"/>
        <end position="1114"/>
    </location>
</feature>
<comment type="catalytic activity">
    <reaction evidence="12">
        <text>pyranose + acceptor = pyranos-3-ulose + reduced acceptor.</text>
        <dbReference type="EC" id="1.1.99.29"/>
    </reaction>
</comment>
<dbReference type="GO" id="GO:0033718">
    <property type="term" value="F:pyranose dehydrogenase (acceptor) activity"/>
    <property type="evidence" value="ECO:0007669"/>
    <property type="project" value="UniProtKB-EC"/>
</dbReference>
<comment type="catalytic activity">
    <reaction evidence="11">
        <text>pyranose + acceptor = pyranos-2,3-diulose + reduced acceptor.</text>
        <dbReference type="EC" id="1.1.99.29"/>
    </reaction>
</comment>
<dbReference type="Pfam" id="PF05199">
    <property type="entry name" value="GMC_oxred_C"/>
    <property type="match status" value="1"/>
</dbReference>
<comment type="catalytic activity">
    <reaction evidence="13">
        <text>a pyranoside + acceptor = a pyranosid-3-ulose + reduced acceptor.</text>
        <dbReference type="EC" id="1.1.99.29"/>
    </reaction>
</comment>
<evidence type="ECO:0000256" key="9">
    <source>
        <dbReference type="ARBA" id="ARBA00024699"/>
    </source>
</evidence>
<evidence type="ECO:0000256" key="6">
    <source>
        <dbReference type="ARBA" id="ARBA00022525"/>
    </source>
</evidence>
<dbReference type="Gene3D" id="1.10.555.10">
    <property type="entry name" value="Rho GTPase activation protein"/>
    <property type="match status" value="1"/>
</dbReference>
<comment type="subcellular location">
    <subcellularLocation>
        <location evidence="2">Secreted</location>
    </subcellularLocation>
</comment>
<dbReference type="SUPFAM" id="SSF51905">
    <property type="entry name" value="FAD/NAD(P)-binding domain"/>
    <property type="match status" value="1"/>
</dbReference>
<sequence length="1465" mass="159288">MSSSLQSLLEQLGIRFDTLSPAARNVLMSGAALAVFLHLLLGRSSTKKRGYISNLDEVGTRVGAPNATGIDKEYDVIVVGGGTSGCALAARLSEDPNIRVLLLEAGGSGKVLPESSTPAGFGRLLFNPKHVHPLKTEPQTSAGGKQNFWPRAKMLGGCSSINAQMAQYGAFGDFDQWASYINDDSWAWKNIAKYFRKFEAFQPHPDYPLVDTTARGLSGPVHVGYYNTITDASRAFVKACTAVGIPFIADFNGKEGTIGASRIMTYIDKSYKRVSAETAYLTPDVLARPNLTVAINATVTRVLFDTTTQSKPRAIGVEFGRVEGGPTWKALAKKEVVLSGGAVHSPHILLLSGVGPASELKSQGITQIIDLPGVGKRLVDHPVVDLYFKDKMNASARFLKPSSLGDVIKVLKAVIQYRSGNGGPLAMNFGESAAFVRSDDPTLFPESEYPEKLVDSTSATDSPDLEIFSTPFAYKEHGQVFFDVHTYALHVYLLRPTSHGAVRLKSANPWVQPSVNPNYIATREDVAKLIRGVRLCLKIAQAEPLASLLDSTFTRDDLDHQLHLRSDAEMEKLVRERVETVYHPASTCRMAPLAEEGVVDANLRVYGLDGLRVCDASVFPWIISGHTAGACYAIAEKLAEEIKGEIKAGMYQKSERKEMYKLVVAVVERSRLPDSLLCPYTTFNLALPTSPKRGLAAKVSALIRFRRPARRSTDPSDERPSSLHLDTASLPVRASPVSSLAPLPQQESTTPSSSQPPMLQPQNQYQPKPNLKTWWNHFALNSKTKKDVFEGPYRAHDDADHPVFGKPLKESLKYASVQISTANANGDLYVWGYIPVVVAKCGLYLKEHATEVPGTFRVNGSNKRMRDLQASFESPPRYGKSLDWKQENYTTHDVASVFRRYLTQMPEPVIPHDMYHYFRDALAKEPFNQDEVIATYKSLIRRMPRPNQYLLLYVLDLLSVFARKSEKNLMTATNLAVIFRPGLISHPQHEMSPQEHALSQKVLEFLIAQQDWFMLDISPPPGSSVTTFEGTGGGPSNSGGGGSGGGGPGGGGKWREGTSTPTRRGTTGSVENPSGGGTPPANTSGAWHTHQNSAEAGPSNPNLDRPSKQRKDSSGSRGILPAISPVSPLGTPTWSDSSVNRRTRERSQSSHSAATPENLNLGWATRSQAVPPPQQSSSHSQHGHGQWTDHNRSASMSTTTTPYSSMPPSPVSSSFPAQQHLPGRAPVAQSAPILESQQQQPQRPRPIHSATQPLPNSSVGTTAPIHYRFSHTQAQSHTHHYPYESSPLATHHPLPPIPSSPMGGSGSSDVDETMVIPSSRSVKSDIEQEVPSDVGGGAWRLISKAHVPRIYDAGLGGDKVLWKKEKALRRRTAVDPSELTRRPSDHGSDSPTVTDGGATVTRSRTLPSRRKGASTSEDEGPLSALPGKENTTPPTARPTNHHPQKRVLKKQRRTSGNVVQVAAVS</sequence>
<accession>A0A8H4VKU9</accession>
<dbReference type="EMBL" id="JAACJL010000045">
    <property type="protein sequence ID" value="KAF4613603.1"/>
    <property type="molecule type" value="Genomic_DNA"/>
</dbReference>
<evidence type="ECO:0000256" key="11">
    <source>
        <dbReference type="ARBA" id="ARBA00034010"/>
    </source>
</evidence>
<dbReference type="PANTHER" id="PTHR11552">
    <property type="entry name" value="GLUCOSE-METHANOL-CHOLINE GMC OXIDOREDUCTASE"/>
    <property type="match status" value="1"/>
</dbReference>
<feature type="compositionally biased region" description="Basic residues" evidence="15">
    <location>
        <begin position="1439"/>
        <end position="1453"/>
    </location>
</feature>
<feature type="compositionally biased region" description="Polar residues" evidence="15">
    <location>
        <begin position="1249"/>
        <end position="1261"/>
    </location>
</feature>
<dbReference type="SUPFAM" id="SSF48350">
    <property type="entry name" value="GTPase activation domain, GAP"/>
    <property type="match status" value="1"/>
</dbReference>
<dbReference type="InterPro" id="IPR007867">
    <property type="entry name" value="GMC_OxRtase_C"/>
</dbReference>
<dbReference type="Proteomes" id="UP000521872">
    <property type="component" value="Unassembled WGS sequence"/>
</dbReference>
<dbReference type="Pfam" id="PF00732">
    <property type="entry name" value="GMC_oxred_N"/>
    <property type="match status" value="1"/>
</dbReference>
<dbReference type="PROSITE" id="PS00624">
    <property type="entry name" value="GMC_OXRED_2"/>
    <property type="match status" value="1"/>
</dbReference>
<feature type="compositionally biased region" description="Low complexity" evidence="15">
    <location>
        <begin position="1057"/>
        <end position="1069"/>
    </location>
</feature>
<dbReference type="GO" id="GO:0050660">
    <property type="term" value="F:flavin adenine dinucleotide binding"/>
    <property type="evidence" value="ECO:0007669"/>
    <property type="project" value="InterPro"/>
</dbReference>
<comment type="caution">
    <text evidence="17">The sequence shown here is derived from an EMBL/GenBank/DDBJ whole genome shotgun (WGS) entry which is preliminary data.</text>
</comment>
<feature type="compositionally biased region" description="Polar residues" evidence="15">
    <location>
        <begin position="1429"/>
        <end position="1438"/>
    </location>
</feature>
<dbReference type="InterPro" id="IPR000172">
    <property type="entry name" value="GMC_OxRdtase_N"/>
</dbReference>
<feature type="region of interest" description="Disordered" evidence="15">
    <location>
        <begin position="1018"/>
        <end position="1312"/>
    </location>
</feature>
<keyword evidence="6" id="KW-0964">Secreted</keyword>
<comment type="function">
    <text evidence="9">Catalyzes the single-oxidation or sequential double oxidation reaction of carbohydrates primarily at carbon-2 and/or carbon-3 with the concomitant reduction of the flavin. The enzyme exhibits a broad sugar substrate specificity, oxidizing different aldopyranoses to the corresponding C-1, C-2, C-3 or C-1,2, C-2,3 and C-3,4 (di)dehydro sugars with substrate-specific regioselectivity. Accepts only a narrow range of electron acceptors such as substituted benzoquinones and complexed metal ions and reacts extremely slowly with O(2) as acceptor. May play a role in the natural recycling of plant matter by oxidizing all major monosaccharides in lignocellulose and by reducing quinone compounds or reactive radical species generated during lignin depolymerization.</text>
</comment>
<evidence type="ECO:0000256" key="4">
    <source>
        <dbReference type="ARBA" id="ARBA00011245"/>
    </source>
</evidence>
<evidence type="ECO:0000313" key="18">
    <source>
        <dbReference type="Proteomes" id="UP000521872"/>
    </source>
</evidence>
<dbReference type="PROSITE" id="PS50238">
    <property type="entry name" value="RHOGAP"/>
    <property type="match status" value="1"/>
</dbReference>
<dbReference type="InterPro" id="IPR000198">
    <property type="entry name" value="RhoGAP_dom"/>
</dbReference>
<protein>
    <recommendedName>
        <fullName evidence="5">pyranose dehydrogenase (acceptor)</fullName>
        <ecNumber evidence="5">1.1.99.29</ecNumber>
    </recommendedName>
</protein>
<feature type="compositionally biased region" description="Basic and acidic residues" evidence="15">
    <location>
        <begin position="711"/>
        <end position="721"/>
    </location>
</feature>
<dbReference type="GO" id="GO:0005576">
    <property type="term" value="C:extracellular region"/>
    <property type="evidence" value="ECO:0007669"/>
    <property type="project" value="UniProtKB-SubCell"/>
</dbReference>
<keyword evidence="7" id="KW-0285">Flavoprotein</keyword>
<evidence type="ECO:0000256" key="12">
    <source>
        <dbReference type="ARBA" id="ARBA00034029"/>
    </source>
</evidence>
<evidence type="ECO:0000256" key="10">
    <source>
        <dbReference type="ARBA" id="ARBA00033986"/>
    </source>
</evidence>
<feature type="compositionally biased region" description="Low complexity" evidence="15">
    <location>
        <begin position="1175"/>
        <end position="1186"/>
    </location>
</feature>
<evidence type="ECO:0000259" key="16">
    <source>
        <dbReference type="PROSITE" id="PS50238"/>
    </source>
</evidence>
<evidence type="ECO:0000256" key="3">
    <source>
        <dbReference type="ARBA" id="ARBA00010790"/>
    </source>
</evidence>
<feature type="compositionally biased region" description="Polar residues" evidence="15">
    <location>
        <begin position="1149"/>
        <end position="1158"/>
    </location>
</feature>
<evidence type="ECO:0000256" key="7">
    <source>
        <dbReference type="ARBA" id="ARBA00022630"/>
    </source>
</evidence>
<dbReference type="PANTHER" id="PTHR11552:SF147">
    <property type="entry name" value="CHOLINE DEHYDROGENASE, MITOCHONDRIAL"/>
    <property type="match status" value="1"/>
</dbReference>
<feature type="region of interest" description="Disordered" evidence="15">
    <location>
        <begin position="1368"/>
        <end position="1465"/>
    </location>
</feature>
<comment type="catalytic activity">
    <reaction evidence="14">
        <text>a pyranoside + acceptor = a pyranosid-3,4-diulose + reduced acceptor.</text>
        <dbReference type="EC" id="1.1.99.29"/>
    </reaction>
</comment>
<evidence type="ECO:0000256" key="13">
    <source>
        <dbReference type="ARBA" id="ARBA00034050"/>
    </source>
</evidence>
<comment type="catalytic activity">
    <reaction evidence="10">
        <text>pyranose + acceptor = pyranos-2-ulose + reduced acceptor.</text>
        <dbReference type="EC" id="1.1.99.29"/>
    </reaction>
</comment>
<feature type="domain" description="Rho-GAP" evidence="16">
    <location>
        <begin position="817"/>
        <end position="1014"/>
    </location>
</feature>
<reference evidence="17 18" key="1">
    <citation type="submission" date="2019-12" db="EMBL/GenBank/DDBJ databases">
        <authorList>
            <person name="Floudas D."/>
            <person name="Bentzer J."/>
            <person name="Ahren D."/>
            <person name="Johansson T."/>
            <person name="Persson P."/>
            <person name="Tunlid A."/>
        </authorList>
    </citation>
    <scope>NUCLEOTIDE SEQUENCE [LARGE SCALE GENOMIC DNA]</scope>
    <source>
        <strain evidence="17 18">CBS 102.39</strain>
    </source>
</reference>
<feature type="compositionally biased region" description="Low complexity" evidence="15">
    <location>
        <begin position="1193"/>
        <end position="1204"/>
    </location>
</feature>
<comment type="cofactor">
    <cofactor evidence="1">
        <name>FAD</name>
        <dbReference type="ChEBI" id="CHEBI:57692"/>
    </cofactor>
</comment>
<dbReference type="InterPro" id="IPR036188">
    <property type="entry name" value="FAD/NAD-bd_sf"/>
</dbReference>
<evidence type="ECO:0000256" key="5">
    <source>
        <dbReference type="ARBA" id="ARBA00013177"/>
    </source>
</evidence>
<feature type="compositionally biased region" description="Polar residues" evidence="15">
    <location>
        <begin position="1130"/>
        <end position="1140"/>
    </location>
</feature>
<feature type="compositionally biased region" description="Basic and acidic residues" evidence="15">
    <location>
        <begin position="1378"/>
        <end position="1388"/>
    </location>
</feature>
<dbReference type="InterPro" id="IPR008936">
    <property type="entry name" value="Rho_GTPase_activation_prot"/>
</dbReference>
<evidence type="ECO:0000313" key="17">
    <source>
        <dbReference type="EMBL" id="KAF4613603.1"/>
    </source>
</evidence>
<evidence type="ECO:0000256" key="1">
    <source>
        <dbReference type="ARBA" id="ARBA00001974"/>
    </source>
</evidence>
<evidence type="ECO:0000256" key="15">
    <source>
        <dbReference type="SAM" id="MobiDB-lite"/>
    </source>
</evidence>